<evidence type="ECO:0000313" key="8">
    <source>
        <dbReference type="Proteomes" id="UP000095023"/>
    </source>
</evidence>
<feature type="compositionally biased region" description="Acidic residues" evidence="4">
    <location>
        <begin position="792"/>
        <end position="809"/>
    </location>
</feature>
<dbReference type="SUPFAM" id="SSF81296">
    <property type="entry name" value="E set domains"/>
    <property type="match status" value="1"/>
</dbReference>
<keyword evidence="5" id="KW-0812">Transmembrane</keyword>
<evidence type="ECO:0000256" key="1">
    <source>
        <dbReference type="ARBA" id="ARBA00022737"/>
    </source>
</evidence>
<feature type="repeat" description="ANK" evidence="3">
    <location>
        <begin position="692"/>
        <end position="724"/>
    </location>
</feature>
<evidence type="ECO:0000256" key="2">
    <source>
        <dbReference type="ARBA" id="ARBA00023043"/>
    </source>
</evidence>
<keyword evidence="5" id="KW-1133">Transmembrane helix</keyword>
<dbReference type="InterPro" id="IPR057962">
    <property type="entry name" value="SPT23_MGA2_DBD"/>
</dbReference>
<dbReference type="PANTHER" id="PTHR24126">
    <property type="entry name" value="ANKYRIN REPEAT, PH AND SEC7 DOMAIN CONTAINING PROTEIN SECG-RELATED"/>
    <property type="match status" value="1"/>
</dbReference>
<feature type="transmembrane region" description="Helical" evidence="5">
    <location>
        <begin position="997"/>
        <end position="1016"/>
    </location>
</feature>
<feature type="compositionally biased region" description="Polar residues" evidence="4">
    <location>
        <begin position="266"/>
        <end position="305"/>
    </location>
</feature>
<gene>
    <name evidence="7" type="ORF">CANCADRAFT_30083</name>
</gene>
<keyword evidence="2 3" id="KW-0040">ANK repeat</keyword>
<dbReference type="EMBL" id="KV453841">
    <property type="protein sequence ID" value="ODV91747.1"/>
    <property type="molecule type" value="Genomic_DNA"/>
</dbReference>
<name>A0A1E4TJ50_9ASCO</name>
<feature type="compositionally biased region" description="Polar residues" evidence="4">
    <location>
        <begin position="384"/>
        <end position="397"/>
    </location>
</feature>
<dbReference type="SUPFAM" id="SSF48403">
    <property type="entry name" value="Ankyrin repeat"/>
    <property type="match status" value="1"/>
</dbReference>
<evidence type="ECO:0000256" key="5">
    <source>
        <dbReference type="SAM" id="Phobius"/>
    </source>
</evidence>
<feature type="region of interest" description="Disordered" evidence="4">
    <location>
        <begin position="832"/>
        <end position="868"/>
    </location>
</feature>
<reference evidence="8" key="1">
    <citation type="submission" date="2016-02" db="EMBL/GenBank/DDBJ databases">
        <title>Comparative genomics of biotechnologically important yeasts.</title>
        <authorList>
            <consortium name="DOE Joint Genome Institute"/>
            <person name="Riley R."/>
            <person name="Haridas S."/>
            <person name="Wolfe K.H."/>
            <person name="Lopes M.R."/>
            <person name="Hittinger C.T."/>
            <person name="Goker M."/>
            <person name="Salamov A."/>
            <person name="Wisecaver J."/>
            <person name="Long T.M."/>
            <person name="Aerts A.L."/>
            <person name="Barry K."/>
            <person name="Choi C."/>
            <person name="Clum A."/>
            <person name="Coughlan A.Y."/>
            <person name="Deshpande S."/>
            <person name="Douglass A.P."/>
            <person name="Hanson S.J."/>
            <person name="Klenk H.-P."/>
            <person name="Labutti K."/>
            <person name="Lapidus A."/>
            <person name="Lindquist E."/>
            <person name="Lipzen A."/>
            <person name="Meier-Kolthoff J.P."/>
            <person name="Ohm R.A."/>
            <person name="Otillar R.P."/>
            <person name="Pangilinan J."/>
            <person name="Peng Y."/>
            <person name="Rokas A."/>
            <person name="Rosa C.A."/>
            <person name="Scheuner C."/>
            <person name="Sibirny A.A."/>
            <person name="Slot J.C."/>
            <person name="Stielow J.B."/>
            <person name="Sun H."/>
            <person name="Kurtzman C.P."/>
            <person name="Blackwell M."/>
            <person name="Jeffries T.W."/>
            <person name="Grigoriev I.V."/>
        </authorList>
    </citation>
    <scope>NUCLEOTIDE SEQUENCE [LARGE SCALE GENOMIC DNA]</scope>
    <source>
        <strain evidence="8">NRRL Y-17796</strain>
    </source>
</reference>
<dbReference type="Pfam" id="PF12796">
    <property type="entry name" value="Ank_2"/>
    <property type="match status" value="1"/>
</dbReference>
<evidence type="ECO:0000259" key="6">
    <source>
        <dbReference type="SMART" id="SM00429"/>
    </source>
</evidence>
<feature type="compositionally biased region" description="Acidic residues" evidence="4">
    <location>
        <begin position="851"/>
        <end position="864"/>
    </location>
</feature>
<feature type="region of interest" description="Disordered" evidence="4">
    <location>
        <begin position="384"/>
        <end position="404"/>
    </location>
</feature>
<feature type="compositionally biased region" description="Polar residues" evidence="4">
    <location>
        <begin position="313"/>
        <end position="359"/>
    </location>
</feature>
<feature type="region of interest" description="Disordered" evidence="4">
    <location>
        <begin position="49"/>
        <end position="75"/>
    </location>
</feature>
<protein>
    <recommendedName>
        <fullName evidence="6">IPT/TIG domain-containing protein</fullName>
    </recommendedName>
</protein>
<keyword evidence="1" id="KW-0677">Repeat</keyword>
<dbReference type="Proteomes" id="UP000095023">
    <property type="component" value="Unassembled WGS sequence"/>
</dbReference>
<dbReference type="SMART" id="SM00248">
    <property type="entry name" value="ANK"/>
    <property type="match status" value="2"/>
</dbReference>
<dbReference type="Pfam" id="PF01833">
    <property type="entry name" value="TIG"/>
    <property type="match status" value="1"/>
</dbReference>
<feature type="region of interest" description="Disordered" evidence="4">
    <location>
        <begin position="261"/>
        <end position="364"/>
    </location>
</feature>
<evidence type="ECO:0000256" key="4">
    <source>
        <dbReference type="SAM" id="MobiDB-lite"/>
    </source>
</evidence>
<evidence type="ECO:0000313" key="7">
    <source>
        <dbReference type="EMBL" id="ODV91747.1"/>
    </source>
</evidence>
<dbReference type="Pfam" id="PF25603">
    <property type="entry name" value="SPT23_MGA2_DBD"/>
    <property type="match status" value="1"/>
</dbReference>
<organism evidence="7 8">
    <name type="scientific">Tortispora caseinolytica NRRL Y-17796</name>
    <dbReference type="NCBI Taxonomy" id="767744"/>
    <lineage>
        <taxon>Eukaryota</taxon>
        <taxon>Fungi</taxon>
        <taxon>Dikarya</taxon>
        <taxon>Ascomycota</taxon>
        <taxon>Saccharomycotina</taxon>
        <taxon>Trigonopsidomycetes</taxon>
        <taxon>Trigonopsidales</taxon>
        <taxon>Trigonopsidaceae</taxon>
        <taxon>Tortispora</taxon>
    </lineage>
</organism>
<dbReference type="InterPro" id="IPR013783">
    <property type="entry name" value="Ig-like_fold"/>
</dbReference>
<dbReference type="AlphaFoldDB" id="A0A1E4TJ50"/>
<dbReference type="InterPro" id="IPR002110">
    <property type="entry name" value="Ankyrin_rpt"/>
</dbReference>
<accession>A0A1E4TJ50</accession>
<dbReference type="Gene3D" id="2.60.40.10">
    <property type="entry name" value="Immunoglobulins"/>
    <property type="match status" value="1"/>
</dbReference>
<keyword evidence="8" id="KW-1185">Reference proteome</keyword>
<sequence length="1050" mass="115468">MGTVLHHSDSTEFLLPTELGNSTLNKPVARDNDRSSIIPAQVIQYSSSSSSLSSAESRRHDMRLIDSPPSDTDRPNFRLALTSIPAKSRVETQMKVRLAIFPKPEENKIHLPSDIIFRSRYRLDSLYEPKPGVLELDANVVCSSGAPKPVIMCSTCVRRERKRALRKKSCDKAEESLWEEGRIRRAVLFNCPEIIELTESEGIDPDTGVLSPCMAVFLPIRIACYCRHHSEKVGFRIILSVSNFNRTNTAMIQSTPVMITDDHKATNSTPSSIQASTDSSKLLQSENLSHMNSCSKPECGSSSASPDPEDGSNDNQTLPQFHIAQPTNPGRKSSGTFSAASSPGQYSAYSSPNHQSIITSPGAFPTASRTISSVSMTHQNSQIFSNRTDGSRHNSAGTLPYTKSIPTPDHMSYIKREIDQDVDEVMKEFLVEDLEGIIENKTDDVLALREPSITSPGSSIEPSVLENELFVSGDSFGADYLVLPSAEKLVPSSGSVRGGIEVTLLGKGFRPGLIVLFGDAPAPSTICWSESTMIAQLPPAASQGPVMVTFHGFPNDQPQVFTYVDDTDRQLMEVALRVVGYKMSGRIEDARNIAMRIVAAPDGTSYPMNGATQDGRSRCHNNGEPMTRQELETYLLKCIVLIDEDESEYPEEWNLTNAEGQSLLHLASWSGLSRLATALIGRNAKLDLQDRGGFTPLHFAALRGHRDIVQALIFRGADVNVRSFNNRSVKDMAADSVKDLVDAAIDVMHSNSRSHSCRSLMNATSRSYGSLPSVNARIVDEAWRHVGPSYVDDSDYDDDETSSSSEDDNIASPISLSFRGVQYQRHNKAKRLSFSRNSSLKVKEESSNGGETEDSTSSDGDESDMEYKSAARRIKEFSHFMQSFGDSAFKKMPKKLSPGMASNWQKYARQAYKDNAMYEGLMTTFHTLFSKGQYQKTSNADANGGLPPSYSDIYPAGTENQGPRDVKGAIEEDSEAEVLNKVMNDAKQSVLNDRMLLLFWLPLLVLVVSWLAVLAFDIDLLKTTARLSESLFGQSPNAWPSVINGPMVDT</sequence>
<dbReference type="OrthoDB" id="71307at2759"/>
<dbReference type="Gene3D" id="1.25.40.20">
    <property type="entry name" value="Ankyrin repeat-containing domain"/>
    <property type="match status" value="1"/>
</dbReference>
<dbReference type="SMART" id="SM00429">
    <property type="entry name" value="IPT"/>
    <property type="match status" value="1"/>
</dbReference>
<feature type="region of interest" description="Disordered" evidence="4">
    <location>
        <begin position="790"/>
        <end position="811"/>
    </location>
</feature>
<keyword evidence="5" id="KW-0472">Membrane</keyword>
<feature type="repeat" description="ANK" evidence="3">
    <location>
        <begin position="659"/>
        <end position="691"/>
    </location>
</feature>
<dbReference type="InterPro" id="IPR014756">
    <property type="entry name" value="Ig_E-set"/>
</dbReference>
<dbReference type="InterPro" id="IPR036770">
    <property type="entry name" value="Ankyrin_rpt-contain_sf"/>
</dbReference>
<feature type="domain" description="IPT/TIG" evidence="6">
    <location>
        <begin position="483"/>
        <end position="564"/>
    </location>
</feature>
<dbReference type="InterPro" id="IPR002909">
    <property type="entry name" value="IPT_dom"/>
</dbReference>
<evidence type="ECO:0000256" key="3">
    <source>
        <dbReference type="PROSITE-ProRule" id="PRU00023"/>
    </source>
</evidence>
<proteinExistence type="predicted"/>
<dbReference type="PROSITE" id="PS50088">
    <property type="entry name" value="ANK_REPEAT"/>
    <property type="match status" value="2"/>
</dbReference>
<dbReference type="PROSITE" id="PS50297">
    <property type="entry name" value="ANK_REP_REGION"/>
    <property type="match status" value="1"/>
</dbReference>
<dbReference type="CDD" id="cd00102">
    <property type="entry name" value="IPT"/>
    <property type="match status" value="1"/>
</dbReference>